<gene>
    <name evidence="6" type="ORF">RJ639_013234</name>
</gene>
<feature type="compositionally biased region" description="Polar residues" evidence="5">
    <location>
        <begin position="95"/>
        <end position="104"/>
    </location>
</feature>
<evidence type="ECO:0000256" key="3">
    <source>
        <dbReference type="PROSITE-ProRule" id="PRU01191"/>
    </source>
</evidence>
<organism evidence="6 7">
    <name type="scientific">Escallonia herrerae</name>
    <dbReference type="NCBI Taxonomy" id="1293975"/>
    <lineage>
        <taxon>Eukaryota</taxon>
        <taxon>Viridiplantae</taxon>
        <taxon>Streptophyta</taxon>
        <taxon>Embryophyta</taxon>
        <taxon>Tracheophyta</taxon>
        <taxon>Spermatophyta</taxon>
        <taxon>Magnoliopsida</taxon>
        <taxon>eudicotyledons</taxon>
        <taxon>Gunneridae</taxon>
        <taxon>Pentapetalae</taxon>
        <taxon>asterids</taxon>
        <taxon>campanulids</taxon>
        <taxon>Escalloniales</taxon>
        <taxon>Escalloniaceae</taxon>
        <taxon>Escallonia</taxon>
    </lineage>
</organism>
<feature type="coiled-coil region" evidence="4">
    <location>
        <begin position="949"/>
        <end position="997"/>
    </location>
</feature>
<dbReference type="Proteomes" id="UP001188597">
    <property type="component" value="Unassembled WGS sequence"/>
</dbReference>
<keyword evidence="2" id="KW-0804">Transcription</keyword>
<evidence type="ECO:0000256" key="5">
    <source>
        <dbReference type="SAM" id="MobiDB-lite"/>
    </source>
</evidence>
<feature type="short sequence motif" description="VHIID" evidence="3">
    <location>
        <begin position="493"/>
        <end position="497"/>
    </location>
</feature>
<dbReference type="InterPro" id="IPR005202">
    <property type="entry name" value="TF_GRAS"/>
</dbReference>
<comment type="caution">
    <text evidence="6">The sequence shown here is derived from an EMBL/GenBank/DDBJ whole genome shotgun (WGS) entry which is preliminary data.</text>
</comment>
<accession>A0AA88VET0</accession>
<feature type="compositionally biased region" description="Low complexity" evidence="5">
    <location>
        <begin position="41"/>
        <end position="63"/>
    </location>
</feature>
<evidence type="ECO:0000256" key="4">
    <source>
        <dbReference type="SAM" id="Coils"/>
    </source>
</evidence>
<evidence type="ECO:0000313" key="6">
    <source>
        <dbReference type="EMBL" id="KAK3007526.1"/>
    </source>
</evidence>
<dbReference type="Pfam" id="PF03514">
    <property type="entry name" value="GRAS"/>
    <property type="match status" value="1"/>
</dbReference>
<feature type="region of interest" description="Leucine repeat II (LRII)" evidence="3">
    <location>
        <begin position="541"/>
        <end position="573"/>
    </location>
</feature>
<feature type="compositionally biased region" description="Low complexity" evidence="5">
    <location>
        <begin position="72"/>
        <end position="83"/>
    </location>
</feature>
<evidence type="ECO:0000256" key="1">
    <source>
        <dbReference type="ARBA" id="ARBA00023015"/>
    </source>
</evidence>
<evidence type="ECO:0000256" key="2">
    <source>
        <dbReference type="ARBA" id="ARBA00023163"/>
    </source>
</evidence>
<sequence>MKGMPLPLDFEVKGGLSNLLLQQHKWNKQGCFVGGTTEPTSVLDSLRSPSPSPPTSTSTLSSSFGGGGGGSASTDAAGLAAVSGNPSQKWPPVHQETSSSNAGAESSFEVLRPLPPPSLEIGGSGGGNPDKCGLGMDDWESVLSDSVAASPGQEQSIFRWIMGDVEDPSMGLGLNKVLQIGSGTTTAPDFEFNGGFGVVDQGFGLDPVSSGGTMNPSFLPSGFPHKFNNEKLGLSPNPPNFKLANPHNQTPMFSPLSSNNLPPISLPNQAQFDDVKPHILNPHLLINQYQAHQAQNPAFFLDQQHLMVPPQAKRHNPGNLEGGCPVQKGPFLDSGQQQSFQGLPHQPQLLPPYMQPRPAAMAAKPKIVGDESGMQQQQGIIDQLYQAADLVQSGNPVLAQGILARLNHQLSPIGKPFHRAAYYFKEALQQLLLHTGNDMNPHSIASSLHSSPFSLVFKIGAYKSFSEISPLIQFANFTCNQALLEVLDSFDRIHIIDFDIGYGGQWASLMQELALRGGGAPSLKITAFASPSTHDQLELGLTRENLNHFAGELNMAFEFEILNLVALNSASWSLPIHVSENEATAVNLPVGSFSGYQVSLPLVLRFIKQLSPKIVVSMDRGWDRTDLPFPNHVIHALQSYSNLLESLDAVNVNLDALQKIERFLLQPGIEKIVMDRHRSPDKTQHWRTLFLSSGFSPLAFSNFTESQAECVVKRTPVRGFHVEKRQSSLVLCWQRRELVSASAWRQIVSKPGILVTGRSRIVNVERSVEDLGESRTGGNIGVEMIWLFPLLTLNFEVVLDLAKNWKWRVGEQQLEYGKIIPRKPILAGLSVPLPPPAIPSASSTETVPLDLASGGGKSPQGAFLGVLQKAKGKRKEKQPSVELPPMDPQVMTLGCQIAKSQSNIFSIEFFLVDKEVFQNQTHETFACSFAQAVYTISGSTMLSHFEMARQVAAEEAQQKRDAIREAEEATSRAEERLERAKRRIIEETKKVEEARDKGIRDFFDENTGEEWLKKWTDDGLEIYEMGFVKAKEMFVERFPNIPLDEFFMPAVVSPSGETAMSSEAGDAATSHPLEEGSSGDAPEP</sequence>
<keyword evidence="4" id="KW-0175">Coiled coil</keyword>
<reference evidence="6" key="1">
    <citation type="submission" date="2022-12" db="EMBL/GenBank/DDBJ databases">
        <title>Draft genome assemblies for two species of Escallonia (Escalloniales).</title>
        <authorList>
            <person name="Chanderbali A."/>
            <person name="Dervinis C."/>
            <person name="Anghel I."/>
            <person name="Soltis D."/>
            <person name="Soltis P."/>
            <person name="Zapata F."/>
        </authorList>
    </citation>
    <scope>NUCLEOTIDE SEQUENCE</scope>
    <source>
        <strain evidence="6">UCBG64.0493</strain>
        <tissue evidence="6">Leaf</tissue>
    </source>
</reference>
<feature type="region of interest" description="Disordered" evidence="5">
    <location>
        <begin position="1054"/>
        <end position="1084"/>
    </location>
</feature>
<feature type="region of interest" description="Disordered" evidence="5">
    <location>
        <begin position="40"/>
        <end position="109"/>
    </location>
</feature>
<comment type="similarity">
    <text evidence="3">Belongs to the GRAS family.</text>
</comment>
<keyword evidence="1" id="KW-0805">Transcription regulation</keyword>
<proteinExistence type="inferred from homology"/>
<dbReference type="EMBL" id="JAVXUP010001851">
    <property type="protein sequence ID" value="KAK3007526.1"/>
    <property type="molecule type" value="Genomic_DNA"/>
</dbReference>
<feature type="region of interest" description="VHIID" evidence="3">
    <location>
        <begin position="462"/>
        <end position="527"/>
    </location>
</feature>
<protein>
    <submittedName>
        <fullName evidence="6">Uncharacterized protein</fullName>
    </submittedName>
</protein>
<name>A0AA88VET0_9ASTE</name>
<dbReference type="PANTHER" id="PTHR31636">
    <property type="entry name" value="OSJNBA0084A10.13 PROTEIN-RELATED"/>
    <property type="match status" value="1"/>
</dbReference>
<dbReference type="PROSITE" id="PS50985">
    <property type="entry name" value="GRAS"/>
    <property type="match status" value="1"/>
</dbReference>
<evidence type="ECO:0000313" key="7">
    <source>
        <dbReference type="Proteomes" id="UP001188597"/>
    </source>
</evidence>
<feature type="region of interest" description="SAW" evidence="3">
    <location>
        <begin position="674"/>
        <end position="745"/>
    </location>
</feature>
<dbReference type="AlphaFoldDB" id="A0AA88VET0"/>
<comment type="caution">
    <text evidence="3">Lacks conserved residue(s) required for the propagation of feature annotation.</text>
</comment>
<keyword evidence="7" id="KW-1185">Reference proteome</keyword>